<sequence length="213" mass="24793">MGILKKQLIKVQRMYNQKHFFSFLEDSMKMTKKCLTHESELNYLISEYYRNGLNNHIIELGDITLFSNPYNKYASKKMEDNNMLFQSDTIKELLSYSIGCMMGRYSLDREGLVYAHEGNKGFTELVVEGTYKTFPADNDGILPLMDDEWFDDDVTSRGQRVCPVPSGDEEHLHENLEFIAESLCLYAIKPEKRRICAGYHSSLSFHPILERFI</sequence>
<protein>
    <submittedName>
        <fullName evidence="1">Uncharacterized protein</fullName>
    </submittedName>
</protein>
<accession>A0A7H4PQD7</accession>
<reference evidence="1 2" key="1">
    <citation type="submission" date="2018-06" db="EMBL/GenBank/DDBJ databases">
        <authorList>
            <consortium name="Pathogen Informatics"/>
            <person name="Doyle S."/>
        </authorList>
    </citation>
    <scope>NUCLEOTIDE SEQUENCE [LARGE SCALE GENOMIC DNA]</scope>
    <source>
        <strain evidence="1 2">NCTC11685</strain>
    </source>
</reference>
<proteinExistence type="predicted"/>
<evidence type="ECO:0000313" key="1">
    <source>
        <dbReference type="EMBL" id="STW80610.1"/>
    </source>
</evidence>
<dbReference type="Proteomes" id="UP000254863">
    <property type="component" value="Unassembled WGS sequence"/>
</dbReference>
<evidence type="ECO:0000313" key="2">
    <source>
        <dbReference type="Proteomes" id="UP000254863"/>
    </source>
</evidence>
<dbReference type="EMBL" id="UGMS01000006">
    <property type="protein sequence ID" value="STW80610.1"/>
    <property type="molecule type" value="Genomic_DNA"/>
</dbReference>
<comment type="caution">
    <text evidence="1">The sequence shown here is derived from an EMBL/GenBank/DDBJ whole genome shotgun (WGS) entry which is preliminary data.</text>
</comment>
<dbReference type="AlphaFoldDB" id="A0A7H4PQD7"/>
<name>A0A7H4PQD7_9ENTR</name>
<organism evidence="1 2">
    <name type="scientific">Klebsiella michiganensis</name>
    <dbReference type="NCBI Taxonomy" id="1134687"/>
    <lineage>
        <taxon>Bacteria</taxon>
        <taxon>Pseudomonadati</taxon>
        <taxon>Pseudomonadota</taxon>
        <taxon>Gammaproteobacteria</taxon>
        <taxon>Enterobacterales</taxon>
        <taxon>Enterobacteriaceae</taxon>
        <taxon>Klebsiella/Raoultella group</taxon>
        <taxon>Klebsiella</taxon>
    </lineage>
</organism>
<gene>
    <name evidence="1" type="ORF">NCTC11685_07974</name>
</gene>